<dbReference type="OrthoDB" id="5809439at2759"/>
<evidence type="ECO:0000313" key="1">
    <source>
        <dbReference type="EMBL" id="CAD5221522.1"/>
    </source>
</evidence>
<accession>A0A1I7STC2</accession>
<dbReference type="Proteomes" id="UP000095284">
    <property type="component" value="Unplaced"/>
</dbReference>
<dbReference type="WBParaSite" id="BXY_1629200.1">
    <property type="protein sequence ID" value="BXY_1629200.1"/>
    <property type="gene ID" value="BXY_1629200"/>
</dbReference>
<name>A0A1I7STC2_BURXY</name>
<dbReference type="Proteomes" id="UP000659654">
    <property type="component" value="Unassembled WGS sequence"/>
</dbReference>
<protein>
    <submittedName>
        <fullName evidence="1">(pine wood nematode) hypothetical protein</fullName>
    </submittedName>
</protein>
<organism evidence="2 4">
    <name type="scientific">Bursaphelenchus xylophilus</name>
    <name type="common">Pinewood nematode worm</name>
    <name type="synonym">Aphelenchoides xylophilus</name>
    <dbReference type="NCBI Taxonomy" id="6326"/>
    <lineage>
        <taxon>Eukaryota</taxon>
        <taxon>Metazoa</taxon>
        <taxon>Ecdysozoa</taxon>
        <taxon>Nematoda</taxon>
        <taxon>Chromadorea</taxon>
        <taxon>Rhabditida</taxon>
        <taxon>Tylenchina</taxon>
        <taxon>Tylenchomorpha</taxon>
        <taxon>Aphelenchoidea</taxon>
        <taxon>Aphelenchoididae</taxon>
        <taxon>Bursaphelenchus</taxon>
    </lineage>
</organism>
<gene>
    <name evidence="1" type="ORF">BXYJ_LOCUS6720</name>
</gene>
<dbReference type="AlphaFoldDB" id="A0A1I7STC2"/>
<proteinExistence type="predicted"/>
<dbReference type="EMBL" id="CAJFDI010000003">
    <property type="protein sequence ID" value="CAD5221522.1"/>
    <property type="molecule type" value="Genomic_DNA"/>
</dbReference>
<keyword evidence="3" id="KW-1185">Reference proteome</keyword>
<sequence length="199" mass="24159">MSIIHARSSVCLPRERDIPTQGVATLSRVTSVPNLSNHHVDAKYAPSTLYGHRLDRTAWDDYYTDNFVHNPTVYWQDYRYNARRYPNTDPIPNSGEFVVPGFWSRYKFYTDYLNPQYWRKYRDPYYDRPLWDSWKPYLMDRYNTKRAINMYRQGLISFDYLDKNWIEPSALSRKDKDWGDVYTQAGRYGTRRYFYQFSH</sequence>
<dbReference type="eggNOG" id="ENOG502RZWU">
    <property type="taxonomic scope" value="Eukaryota"/>
</dbReference>
<dbReference type="EMBL" id="CAJFCV020000003">
    <property type="protein sequence ID" value="CAG9108577.1"/>
    <property type="molecule type" value="Genomic_DNA"/>
</dbReference>
<evidence type="ECO:0000313" key="3">
    <source>
        <dbReference type="Proteomes" id="UP000659654"/>
    </source>
</evidence>
<evidence type="ECO:0000313" key="2">
    <source>
        <dbReference type="Proteomes" id="UP000095284"/>
    </source>
</evidence>
<reference evidence="4" key="1">
    <citation type="submission" date="2016-11" db="UniProtKB">
        <authorList>
            <consortium name="WormBaseParasite"/>
        </authorList>
    </citation>
    <scope>IDENTIFICATION</scope>
</reference>
<dbReference type="Proteomes" id="UP000582659">
    <property type="component" value="Unassembled WGS sequence"/>
</dbReference>
<reference evidence="1" key="2">
    <citation type="submission" date="2020-09" db="EMBL/GenBank/DDBJ databases">
        <authorList>
            <person name="Kikuchi T."/>
        </authorList>
    </citation>
    <scope>NUCLEOTIDE SEQUENCE</scope>
    <source>
        <strain evidence="1">Ka4C1</strain>
    </source>
</reference>
<evidence type="ECO:0000313" key="4">
    <source>
        <dbReference type="WBParaSite" id="BXY_1629200.1"/>
    </source>
</evidence>